<evidence type="ECO:0000256" key="3">
    <source>
        <dbReference type="ARBA" id="ARBA00022781"/>
    </source>
</evidence>
<keyword evidence="7" id="KW-0139">CF(1)</keyword>
<dbReference type="SUPFAM" id="SSF47928">
    <property type="entry name" value="N-terminal domain of the delta subunit of the F1F0-ATP synthase"/>
    <property type="match status" value="1"/>
</dbReference>
<dbReference type="EMBL" id="BSTX01000001">
    <property type="protein sequence ID" value="GLZ75911.1"/>
    <property type="molecule type" value="Genomic_DNA"/>
</dbReference>
<evidence type="ECO:0000256" key="4">
    <source>
        <dbReference type="ARBA" id="ARBA00023065"/>
    </source>
</evidence>
<evidence type="ECO:0000256" key="1">
    <source>
        <dbReference type="ARBA" id="ARBA00004370"/>
    </source>
</evidence>
<comment type="caution">
    <text evidence="8">The sequence shown here is derived from an EMBL/GenBank/DDBJ whole genome shotgun (WGS) entry which is preliminary data.</text>
</comment>
<comment type="function">
    <text evidence="7">F(1)F(0) ATP synthase produces ATP from ADP in the presence of a proton or sodium gradient. F-type ATPases consist of two structural domains, F(1) containing the extramembraneous catalytic core and F(0) containing the membrane proton channel, linked together by a central stalk and a peripheral stalk. During catalysis, ATP synthesis in the catalytic domain of F(1) is coupled via a rotary mechanism of the central stalk subunits to proton translocation.</text>
</comment>
<keyword evidence="9" id="KW-1185">Reference proteome</keyword>
<dbReference type="Proteomes" id="UP001165079">
    <property type="component" value="Unassembled WGS sequence"/>
</dbReference>
<dbReference type="GO" id="GO:0045259">
    <property type="term" value="C:proton-transporting ATP synthase complex"/>
    <property type="evidence" value="ECO:0007669"/>
    <property type="project" value="UniProtKB-KW"/>
</dbReference>
<evidence type="ECO:0000256" key="7">
    <source>
        <dbReference type="HAMAP-Rule" id="MF_01416"/>
    </source>
</evidence>
<comment type="subcellular location">
    <subcellularLocation>
        <location evidence="7">Cell membrane</location>
        <topology evidence="7">Peripheral membrane protein</topology>
    </subcellularLocation>
    <subcellularLocation>
        <location evidence="1">Membrane</location>
    </subcellularLocation>
</comment>
<dbReference type="PANTHER" id="PTHR11910">
    <property type="entry name" value="ATP SYNTHASE DELTA CHAIN"/>
    <property type="match status" value="1"/>
</dbReference>
<dbReference type="PRINTS" id="PR00125">
    <property type="entry name" value="ATPASEDELTA"/>
</dbReference>
<dbReference type="NCBIfam" id="TIGR01145">
    <property type="entry name" value="ATP_synt_delta"/>
    <property type="match status" value="1"/>
</dbReference>
<protein>
    <recommendedName>
        <fullName evidence="7">ATP synthase subunit delta</fullName>
    </recommendedName>
    <alternativeName>
        <fullName evidence="7">ATP synthase F(1) sector subunit delta</fullName>
    </alternativeName>
    <alternativeName>
        <fullName evidence="7">F-type ATPase subunit delta</fullName>
        <shortName evidence="7">F-ATPase subunit delta</shortName>
    </alternativeName>
</protein>
<evidence type="ECO:0000313" key="8">
    <source>
        <dbReference type="EMBL" id="GLZ75911.1"/>
    </source>
</evidence>
<gene>
    <name evidence="7 8" type="primary">atpH</name>
    <name evidence="8" type="ORF">Afil01_07180</name>
</gene>
<comment type="similarity">
    <text evidence="7">Belongs to the ATPase delta chain family.</text>
</comment>
<keyword evidence="6 7" id="KW-0066">ATP synthesis</keyword>
<keyword evidence="7" id="KW-1003">Cell membrane</keyword>
<dbReference type="Pfam" id="PF00213">
    <property type="entry name" value="OSCP"/>
    <property type="match status" value="1"/>
</dbReference>
<evidence type="ECO:0000256" key="5">
    <source>
        <dbReference type="ARBA" id="ARBA00023136"/>
    </source>
</evidence>
<keyword evidence="5 7" id="KW-0472">Membrane</keyword>
<dbReference type="RefSeq" id="WP_285661127.1">
    <property type="nucleotide sequence ID" value="NZ_BSTX01000001.1"/>
</dbReference>
<dbReference type="InterPro" id="IPR000711">
    <property type="entry name" value="ATPase_OSCP/dsu"/>
</dbReference>
<evidence type="ECO:0000313" key="9">
    <source>
        <dbReference type="Proteomes" id="UP001165079"/>
    </source>
</evidence>
<dbReference type="GO" id="GO:0005886">
    <property type="term" value="C:plasma membrane"/>
    <property type="evidence" value="ECO:0007669"/>
    <property type="project" value="UniProtKB-SubCell"/>
</dbReference>
<evidence type="ECO:0000256" key="6">
    <source>
        <dbReference type="ARBA" id="ARBA00023310"/>
    </source>
</evidence>
<sequence>MHAASRETYRAGVEALASYAKRVKSDTLRTVADDLLSVARLLSDEPRLRRALSDPARDGKDRAGLAETLLKGKVGAGTLKIVTTLTEGRWSNAHELLTGVEDLAIEALLTAADKDGQLGEVEDELFRFGQVVASDAPLQAALSDGSVPAERRATLVKSLLEGKAQPVTVRLTEVALAGIGGRGFAAALSRLVELAAERREQQLAYVTVARTLTEDQERRLIARLAQMYGREVSVKVTVDPAIVGGMSVRVGDDLYDGTLSTRLGDARHALAGDH</sequence>
<proteinExistence type="inferred from homology"/>
<reference evidence="8" key="1">
    <citation type="submission" date="2023-03" db="EMBL/GenBank/DDBJ databases">
        <title>Actinorhabdospora filicis NBRC 111898.</title>
        <authorList>
            <person name="Ichikawa N."/>
            <person name="Sato H."/>
            <person name="Tonouchi N."/>
        </authorList>
    </citation>
    <scope>NUCLEOTIDE SEQUENCE</scope>
    <source>
        <strain evidence="8">NBRC 111898</strain>
    </source>
</reference>
<name>A0A9W6SJR9_9ACTN</name>
<dbReference type="AlphaFoldDB" id="A0A9W6SJR9"/>
<organism evidence="8 9">
    <name type="scientific">Actinorhabdospora filicis</name>
    <dbReference type="NCBI Taxonomy" id="1785913"/>
    <lineage>
        <taxon>Bacteria</taxon>
        <taxon>Bacillati</taxon>
        <taxon>Actinomycetota</taxon>
        <taxon>Actinomycetes</taxon>
        <taxon>Micromonosporales</taxon>
        <taxon>Micromonosporaceae</taxon>
        <taxon>Actinorhabdospora</taxon>
    </lineage>
</organism>
<evidence type="ECO:0000256" key="2">
    <source>
        <dbReference type="ARBA" id="ARBA00022448"/>
    </source>
</evidence>
<keyword evidence="2 7" id="KW-0813">Transport</keyword>
<dbReference type="InterPro" id="IPR026015">
    <property type="entry name" value="ATP_synth_OSCP/delta_N_sf"/>
</dbReference>
<dbReference type="Gene3D" id="1.10.520.20">
    <property type="entry name" value="N-terminal domain of the delta subunit of the F1F0-ATP synthase"/>
    <property type="match status" value="2"/>
</dbReference>
<comment type="function">
    <text evidence="7">This protein is part of the stalk that links CF(0) to CF(1). It either transmits conformational changes from CF(0) to CF(1) or is implicated in proton conduction.</text>
</comment>
<accession>A0A9W6SJR9</accession>
<dbReference type="GO" id="GO:0046933">
    <property type="term" value="F:proton-transporting ATP synthase activity, rotational mechanism"/>
    <property type="evidence" value="ECO:0007669"/>
    <property type="project" value="UniProtKB-UniRule"/>
</dbReference>
<dbReference type="NCBIfam" id="NF009967">
    <property type="entry name" value="PRK13430.1"/>
    <property type="match status" value="1"/>
</dbReference>
<keyword evidence="3 7" id="KW-0375">Hydrogen ion transport</keyword>
<keyword evidence="4 7" id="KW-0406">Ion transport</keyword>
<dbReference type="HAMAP" id="MF_01416">
    <property type="entry name" value="ATP_synth_delta_bact"/>
    <property type="match status" value="1"/>
</dbReference>